<organism evidence="2">
    <name type="scientific">Aspergillus niger</name>
    <dbReference type="NCBI Taxonomy" id="5061"/>
    <lineage>
        <taxon>Eukaryota</taxon>
        <taxon>Fungi</taxon>
        <taxon>Dikarya</taxon>
        <taxon>Ascomycota</taxon>
        <taxon>Pezizomycotina</taxon>
        <taxon>Eurotiomycetes</taxon>
        <taxon>Eurotiomycetidae</taxon>
        <taxon>Eurotiales</taxon>
        <taxon>Aspergillaceae</taxon>
        <taxon>Aspergillus</taxon>
        <taxon>Aspergillus subgen. Circumdati</taxon>
    </lineage>
</organism>
<evidence type="ECO:0000256" key="1">
    <source>
        <dbReference type="SAM" id="MobiDB-lite"/>
    </source>
</evidence>
<feature type="region of interest" description="Disordered" evidence="1">
    <location>
        <begin position="263"/>
        <end position="295"/>
    </location>
</feature>
<dbReference type="GeneID" id="84593741"/>
<reference evidence="2" key="2">
    <citation type="submission" date="2025-08" db="UniProtKB">
        <authorList>
            <consortium name="RefSeq"/>
        </authorList>
    </citation>
    <scope>IDENTIFICATION</scope>
</reference>
<dbReference type="RefSeq" id="XP_059606606.1">
    <property type="nucleotide sequence ID" value="XM_059745830.1"/>
</dbReference>
<name>A0AAJ8E4N3_ASPNG</name>
<dbReference type="AlphaFoldDB" id="A0AAJ8E4N3"/>
<gene>
    <name evidence="2" type="ORF">An18g05410</name>
</gene>
<dbReference type="VEuPathDB" id="FungiDB:An18g05410"/>
<proteinExistence type="predicted"/>
<protein>
    <submittedName>
        <fullName evidence="2">Uncharacterized protein</fullName>
    </submittedName>
</protein>
<sequence length="371" mass="40435">MTVSQAADDRRGPMMCRFASLSFSLGPFFEQGWAIRPVDMDGWVGGLGGNRECSKVKKTRCIIPTPVTAMEWYLVRTMIHTRGESLVFPINVLTKVIKVIRSRFGSTDCPIRPSDAPRFRCVSGTTGLLKRYTALLNAMGALHMTAAASSTLLEFFLVLGRRSVAFLLLSESNYRPDCNLYLSRSNQGVPDDGRSRAPRLAAIPGSSPPYVCASQAQGSCTAGRWIDYVSEWPGSTGEVLKNANHCDGVTDTELRRADSNDLRHAASGHHRRSENIHGPTLDSDTTEGTVPRWPRSTRLQHVEDYVTRWGLPSFKGFQKLPLPPPLLRTCEVEAEQAGAYLIAADDSSAGLGRAGNGSVQLPPGCKATVPV</sequence>
<reference evidence="2" key="1">
    <citation type="submission" date="2025-02" db="EMBL/GenBank/DDBJ databases">
        <authorList>
            <consortium name="NCBI Genome Project"/>
        </authorList>
    </citation>
    <scope>NUCLEOTIDE SEQUENCE</scope>
</reference>
<evidence type="ECO:0000313" key="2">
    <source>
        <dbReference type="RefSeq" id="XP_059606606.1"/>
    </source>
</evidence>
<dbReference type="KEGG" id="ang:An18g05410"/>
<accession>A0AAJ8E4N3</accession>